<protein>
    <submittedName>
        <fullName evidence="1">Uncharacterized protein</fullName>
    </submittedName>
</protein>
<reference evidence="2" key="1">
    <citation type="journal article" date="2023" name="G3 (Bethesda)">
        <title>Genome assembly and association tests identify interacting loci associated with vigor, precocity, and sex in interspecific pistachio rootstocks.</title>
        <authorList>
            <person name="Palmer W."/>
            <person name="Jacygrad E."/>
            <person name="Sagayaradj S."/>
            <person name="Cavanaugh K."/>
            <person name="Han R."/>
            <person name="Bertier L."/>
            <person name="Beede B."/>
            <person name="Kafkas S."/>
            <person name="Golino D."/>
            <person name="Preece J."/>
            <person name="Michelmore R."/>
        </authorList>
    </citation>
    <scope>NUCLEOTIDE SEQUENCE [LARGE SCALE GENOMIC DNA]</scope>
</reference>
<gene>
    <name evidence="1" type="ORF">Patl1_02981</name>
</gene>
<name>A0ACC1CAH2_9ROSI</name>
<sequence>MDRSPQSDSTRFIDQDYQDYLGLVSNGYFRDHDFYQDYQMFLSNREVPFEEELEDDGVEEGGVTNTGDEEMDDPVVESISVTLTDPKVFDCPICFEPLYSPVFQFALEFVG</sequence>
<dbReference type="Proteomes" id="UP001164250">
    <property type="component" value="Chromosome 1"/>
</dbReference>
<proteinExistence type="predicted"/>
<evidence type="ECO:0000313" key="1">
    <source>
        <dbReference type="EMBL" id="KAJ0112547.1"/>
    </source>
</evidence>
<organism evidence="1 2">
    <name type="scientific">Pistacia atlantica</name>
    <dbReference type="NCBI Taxonomy" id="434234"/>
    <lineage>
        <taxon>Eukaryota</taxon>
        <taxon>Viridiplantae</taxon>
        <taxon>Streptophyta</taxon>
        <taxon>Embryophyta</taxon>
        <taxon>Tracheophyta</taxon>
        <taxon>Spermatophyta</taxon>
        <taxon>Magnoliopsida</taxon>
        <taxon>eudicotyledons</taxon>
        <taxon>Gunneridae</taxon>
        <taxon>Pentapetalae</taxon>
        <taxon>rosids</taxon>
        <taxon>malvids</taxon>
        <taxon>Sapindales</taxon>
        <taxon>Anacardiaceae</taxon>
        <taxon>Pistacia</taxon>
    </lineage>
</organism>
<dbReference type="EMBL" id="CM047897">
    <property type="protein sequence ID" value="KAJ0112547.1"/>
    <property type="molecule type" value="Genomic_DNA"/>
</dbReference>
<comment type="caution">
    <text evidence="1">The sequence shown here is derived from an EMBL/GenBank/DDBJ whole genome shotgun (WGS) entry which is preliminary data.</text>
</comment>
<evidence type="ECO:0000313" key="2">
    <source>
        <dbReference type="Proteomes" id="UP001164250"/>
    </source>
</evidence>
<accession>A0ACC1CAH2</accession>
<keyword evidence="2" id="KW-1185">Reference proteome</keyword>